<dbReference type="Pfam" id="PF00873">
    <property type="entry name" value="ACR_tran"/>
    <property type="match status" value="1"/>
</dbReference>
<organism evidence="2 3">
    <name type="scientific">Marinobacter qingdaonensis</name>
    <dbReference type="NCBI Taxonomy" id="3108486"/>
    <lineage>
        <taxon>Bacteria</taxon>
        <taxon>Pseudomonadati</taxon>
        <taxon>Pseudomonadota</taxon>
        <taxon>Gammaproteobacteria</taxon>
        <taxon>Pseudomonadales</taxon>
        <taxon>Marinobacteraceae</taxon>
        <taxon>Marinobacter</taxon>
    </lineage>
</organism>
<evidence type="ECO:0000256" key="1">
    <source>
        <dbReference type="SAM" id="Phobius"/>
    </source>
</evidence>
<protein>
    <submittedName>
        <fullName evidence="2">Efflux RND transporter permease subunit</fullName>
    </submittedName>
</protein>
<dbReference type="InterPro" id="IPR001036">
    <property type="entry name" value="Acrflvin-R"/>
</dbReference>
<feature type="transmembrane region" description="Helical" evidence="1">
    <location>
        <begin position="461"/>
        <end position="484"/>
    </location>
</feature>
<feature type="transmembrane region" description="Helical" evidence="1">
    <location>
        <begin position="860"/>
        <end position="879"/>
    </location>
</feature>
<dbReference type="SUPFAM" id="SSF82714">
    <property type="entry name" value="Multidrug efflux transporter AcrB TolC docking domain, DN and DC subdomains"/>
    <property type="match status" value="2"/>
</dbReference>
<dbReference type="PANTHER" id="PTHR32063:SF18">
    <property type="entry name" value="CATION EFFLUX SYSTEM PROTEIN"/>
    <property type="match status" value="1"/>
</dbReference>
<feature type="transmembrane region" description="Helical" evidence="1">
    <location>
        <begin position="385"/>
        <end position="410"/>
    </location>
</feature>
<dbReference type="Gene3D" id="3.30.70.1320">
    <property type="entry name" value="Multidrug efflux transporter AcrB pore domain like"/>
    <property type="match status" value="1"/>
</dbReference>
<feature type="transmembrane region" description="Helical" evidence="1">
    <location>
        <begin position="431"/>
        <end position="449"/>
    </location>
</feature>
<dbReference type="RefSeq" id="WP_322856558.1">
    <property type="nucleotide sequence ID" value="NZ_JAYDCJ010000003.1"/>
</dbReference>
<proteinExistence type="predicted"/>
<dbReference type="Gene3D" id="3.30.70.1440">
    <property type="entry name" value="Multidrug efflux transporter AcrB pore domain"/>
    <property type="match status" value="1"/>
</dbReference>
<dbReference type="Gene3D" id="3.30.2090.10">
    <property type="entry name" value="Multidrug efflux transporter AcrB TolC docking domain, DN and DC subdomains"/>
    <property type="match status" value="2"/>
</dbReference>
<evidence type="ECO:0000313" key="2">
    <source>
        <dbReference type="EMBL" id="MEA1082125.1"/>
    </source>
</evidence>
<feature type="transmembrane region" description="Helical" evidence="1">
    <location>
        <begin position="329"/>
        <end position="351"/>
    </location>
</feature>
<dbReference type="EMBL" id="JAYDCJ010000003">
    <property type="protein sequence ID" value="MEA1082125.1"/>
    <property type="molecule type" value="Genomic_DNA"/>
</dbReference>
<dbReference type="Proteomes" id="UP001305746">
    <property type="component" value="Unassembled WGS sequence"/>
</dbReference>
<dbReference type="SUPFAM" id="SSF82693">
    <property type="entry name" value="Multidrug efflux transporter AcrB pore domain, PN1, PN2, PC1 and PC2 subdomains"/>
    <property type="match status" value="3"/>
</dbReference>
<name>A0ABU5P233_9GAMM</name>
<dbReference type="SUPFAM" id="SSF82866">
    <property type="entry name" value="Multidrug efflux transporter AcrB transmembrane domain"/>
    <property type="match status" value="2"/>
</dbReference>
<gene>
    <name evidence="2" type="ORF">U5822_15730</name>
</gene>
<feature type="transmembrane region" description="Helical" evidence="1">
    <location>
        <begin position="987"/>
        <end position="1011"/>
    </location>
</feature>
<dbReference type="Gene3D" id="3.30.70.1430">
    <property type="entry name" value="Multidrug efflux transporter AcrB pore domain"/>
    <property type="match status" value="2"/>
</dbReference>
<dbReference type="PRINTS" id="PR00702">
    <property type="entry name" value="ACRIFLAVINRP"/>
</dbReference>
<keyword evidence="1" id="KW-0472">Membrane</keyword>
<dbReference type="Gene3D" id="1.20.1640.10">
    <property type="entry name" value="Multidrug efflux transporter AcrB transmembrane domain"/>
    <property type="match status" value="2"/>
</dbReference>
<accession>A0ABU5P233</accession>
<feature type="transmembrane region" description="Helical" evidence="1">
    <location>
        <begin position="886"/>
        <end position="906"/>
    </location>
</feature>
<reference evidence="2 3" key="1">
    <citation type="submission" date="2023-12" db="EMBL/GenBank/DDBJ databases">
        <title>Marinobacter qingdaonensis sp. nov., isolated from the intertidal sediment of Qingdao, PR China.</title>
        <authorList>
            <person name="Li Y."/>
        </authorList>
    </citation>
    <scope>NUCLEOTIDE SEQUENCE [LARGE SCALE GENOMIC DNA]</scope>
    <source>
        <strain evidence="2 3">ASW11-75</strain>
    </source>
</reference>
<feature type="transmembrane region" description="Helical" evidence="1">
    <location>
        <begin position="358"/>
        <end position="379"/>
    </location>
</feature>
<feature type="transmembrane region" description="Helical" evidence="1">
    <location>
        <begin position="523"/>
        <end position="542"/>
    </location>
</feature>
<dbReference type="InterPro" id="IPR027463">
    <property type="entry name" value="AcrB_DN_DC_subdom"/>
</dbReference>
<evidence type="ECO:0000313" key="3">
    <source>
        <dbReference type="Proteomes" id="UP001305746"/>
    </source>
</evidence>
<keyword evidence="1" id="KW-0812">Transmembrane</keyword>
<feature type="transmembrane region" description="Helical" evidence="1">
    <location>
        <begin position="961"/>
        <end position="981"/>
    </location>
</feature>
<feature type="transmembrane region" description="Helical" evidence="1">
    <location>
        <begin position="912"/>
        <end position="933"/>
    </location>
</feature>
<dbReference type="PANTHER" id="PTHR32063">
    <property type="match status" value="1"/>
</dbReference>
<comment type="caution">
    <text evidence="2">The sequence shown here is derived from an EMBL/GenBank/DDBJ whole genome shotgun (WGS) entry which is preliminary data.</text>
</comment>
<keyword evidence="3" id="KW-1185">Reference proteome</keyword>
<sequence>MVDYFLDRKSISWMFALLLSLGGIQAFFGMGQLEFPEFTLRSAVVTTQYPGATPLEVEEEVTLPLEKAIQEMPGLDDVTSINSDGLSQITVQLEKTVQEHELDQYWDLLRRKINDAQAVLPPGASNSVVNDDFGDVFGLFLTLRGEDYSLKDLEDHADLIQRELQLIDGVAKVSIGGQAQEQIIVALDRDRMRALGISPSYLANLLNAQNTVGNAGHLKSEGLSLSVQPSGQMDTVPALERLVVGSADSGLVRLRDIAEVHREFSDSPNLLYHSDGMPALTLAVSFASGVNVVEVGELLDQRLAELEQRMPLGMTMNTVYNQPAVVEEAVSGFLVNLAQAVGIVIVVLLLFMGLRSGLLMGLILLITILGTFVLMAIHGLQLQKISLGALIIALGMLVDNAIVVTEGMLIGLARGRSKREAAKDVIAQNKLPLLGATIIAITAFAPIGLSPDTTGEFIGSLFWVLCYSLILSWVTALTLTPFFFDRFFADRSAELATGSAPEDPYRGLIFQVFRRVLTLAIRFRYVTIGLAVALLVAVLSMSGQVKNAFFPNATTPLFFVDVWLPEGTDILSTEEVVSRLESQVGDMPAVKQVTTVVGGGAQRFTLTYAPEKRYASFGQLIVETEDKASRQARMEQVIKLLRAEFPNVQYKVQALQVGPSATASLEARIYGDDPVVLRQLGAQVEAIFRNEEMADSVRISWSNRELVLVPEFLEEQARRVGVSRESLHQALLLNNQGERVGVYREGSDLIPILMRSRESQRYDVENLGAINVWSDEQQAYVGAGNVLSDTRTELRDPLIKRRNRQRMLAVYAEPMPLSGETAASVLKRIRPEVAKLQLPDGYTLEWGGEYETSSEAQTSLFASLPMGLLGMFIITMLLFGSFRQALSIWSIVPLILIGIVGGLLLFGAPFTFMALLGTLSLIGMVLKNAIVLVEEIKLQVEQQSDPFIAVVDAAVSRVRPVLMAAITTMLGMIPLFSDAFFASMAVVIVFGLGVATALTLIVLPVVYCTLLRIPFHR</sequence>
<keyword evidence="1" id="KW-1133">Transmembrane helix</keyword>